<proteinExistence type="predicted"/>
<name>A0A6G1C8Q7_9ORYZ</name>
<protein>
    <submittedName>
        <fullName evidence="2">Uncharacterized protein</fullName>
    </submittedName>
</protein>
<evidence type="ECO:0000313" key="3">
    <source>
        <dbReference type="Proteomes" id="UP000479710"/>
    </source>
</evidence>
<dbReference type="AlphaFoldDB" id="A0A6G1C8Q7"/>
<feature type="region of interest" description="Disordered" evidence="1">
    <location>
        <begin position="18"/>
        <end position="60"/>
    </location>
</feature>
<comment type="caution">
    <text evidence="2">The sequence shown here is derived from an EMBL/GenBank/DDBJ whole genome shotgun (WGS) entry which is preliminary data.</text>
</comment>
<gene>
    <name evidence="2" type="ORF">E2562_018045</name>
</gene>
<evidence type="ECO:0000313" key="2">
    <source>
        <dbReference type="EMBL" id="KAF0895973.1"/>
    </source>
</evidence>
<dbReference type="Proteomes" id="UP000479710">
    <property type="component" value="Unassembled WGS sequence"/>
</dbReference>
<keyword evidence="3" id="KW-1185">Reference proteome</keyword>
<organism evidence="2 3">
    <name type="scientific">Oryza meyeriana var. granulata</name>
    <dbReference type="NCBI Taxonomy" id="110450"/>
    <lineage>
        <taxon>Eukaryota</taxon>
        <taxon>Viridiplantae</taxon>
        <taxon>Streptophyta</taxon>
        <taxon>Embryophyta</taxon>
        <taxon>Tracheophyta</taxon>
        <taxon>Spermatophyta</taxon>
        <taxon>Magnoliopsida</taxon>
        <taxon>Liliopsida</taxon>
        <taxon>Poales</taxon>
        <taxon>Poaceae</taxon>
        <taxon>BOP clade</taxon>
        <taxon>Oryzoideae</taxon>
        <taxon>Oryzeae</taxon>
        <taxon>Oryzinae</taxon>
        <taxon>Oryza</taxon>
        <taxon>Oryza meyeriana</taxon>
    </lineage>
</organism>
<evidence type="ECO:0000256" key="1">
    <source>
        <dbReference type="SAM" id="MobiDB-lite"/>
    </source>
</evidence>
<sequence>MAEIQQMAPRLVNKALATGKTNNPSDQRLHFLNPYHVGPTEPMQPSYPNPNLEDEICLRG</sequence>
<accession>A0A6G1C8Q7</accession>
<reference evidence="2 3" key="1">
    <citation type="submission" date="2019-11" db="EMBL/GenBank/DDBJ databases">
        <title>Whole genome sequence of Oryza granulata.</title>
        <authorList>
            <person name="Li W."/>
        </authorList>
    </citation>
    <scope>NUCLEOTIDE SEQUENCE [LARGE SCALE GENOMIC DNA]</scope>
    <source>
        <strain evidence="3">cv. Menghai</strain>
        <tissue evidence="2">Leaf</tissue>
    </source>
</reference>
<dbReference type="EMBL" id="SPHZ02000010">
    <property type="protein sequence ID" value="KAF0895973.1"/>
    <property type="molecule type" value="Genomic_DNA"/>
</dbReference>